<evidence type="ECO:0000259" key="1">
    <source>
        <dbReference type="Pfam" id="PF17775"/>
    </source>
</evidence>
<dbReference type="InterPro" id="IPR004027">
    <property type="entry name" value="SEC_C_motif"/>
</dbReference>
<dbReference type="NCBIfam" id="NF002449">
    <property type="entry name" value="PRK01617.1"/>
    <property type="match status" value="1"/>
</dbReference>
<dbReference type="Proteomes" id="UP000226420">
    <property type="component" value="Unassembled WGS sequence"/>
</dbReference>
<dbReference type="PANTHER" id="PTHR33747">
    <property type="entry name" value="UPF0225 PROTEIN SCO1677"/>
    <property type="match status" value="1"/>
</dbReference>
<dbReference type="PANTHER" id="PTHR33747:SF1">
    <property type="entry name" value="ADENYLATE CYCLASE-ASSOCIATED CAP C-TERMINAL DOMAIN-CONTAINING PROTEIN"/>
    <property type="match status" value="1"/>
</dbReference>
<evidence type="ECO:0000313" key="2">
    <source>
        <dbReference type="EMBL" id="SFD12415.1"/>
    </source>
</evidence>
<dbReference type="Gene3D" id="3.10.450.50">
    <property type="match status" value="1"/>
</dbReference>
<dbReference type="Pfam" id="PF02810">
    <property type="entry name" value="SEC-C"/>
    <property type="match status" value="1"/>
</dbReference>
<dbReference type="InterPro" id="IPR048469">
    <property type="entry name" value="YchJ-like_M"/>
</dbReference>
<dbReference type="InterPro" id="IPR032710">
    <property type="entry name" value="NTF2-like_dom_sf"/>
</dbReference>
<protein>
    <submittedName>
        <fullName evidence="2">SEC-C motif-containing protein</fullName>
    </submittedName>
</protein>
<dbReference type="EMBL" id="FOLW01000008">
    <property type="protein sequence ID" value="SFD12415.1"/>
    <property type="molecule type" value="Genomic_DNA"/>
</dbReference>
<proteinExistence type="predicted"/>
<organism evidence="2 3">
    <name type="scientific">Pragia fontium DSM 5563 = ATCC 49100</name>
    <dbReference type="NCBI Taxonomy" id="1122977"/>
    <lineage>
        <taxon>Bacteria</taxon>
        <taxon>Pseudomonadati</taxon>
        <taxon>Pseudomonadota</taxon>
        <taxon>Gammaproteobacteria</taxon>
        <taxon>Enterobacterales</taxon>
        <taxon>Budviciaceae</taxon>
        <taxon>Pragia</taxon>
    </lineage>
</organism>
<dbReference type="RefSeq" id="WP_047781314.1">
    <property type="nucleotide sequence ID" value="NZ_FOLW01000008.1"/>
</dbReference>
<gene>
    <name evidence="2" type="ORF">SAMN02745723_10882</name>
</gene>
<dbReference type="AlphaFoldDB" id="A0AAJ4WC18"/>
<sequence length="152" mass="17538">MFNPCPCDSLKEFSLCCQPLILGQTIALTTLDLMKSRYSAYVKHDVNYLIATWHPDYRHPELAESLTHSFENTEWLGLTIISTADGLNEGYVEFIAKFRDTQTQEHHAIHERSHFIKQKDSWYYTSGVKPSFGRNELCPCHSGKKYKKCCGK</sequence>
<evidence type="ECO:0000313" key="3">
    <source>
        <dbReference type="Proteomes" id="UP000226420"/>
    </source>
</evidence>
<name>A0AAJ4WC18_9GAMM</name>
<accession>A0AAJ4WC18</accession>
<reference evidence="2 3" key="1">
    <citation type="submission" date="2016-10" db="EMBL/GenBank/DDBJ databases">
        <authorList>
            <person name="Varghese N."/>
            <person name="Submissions S."/>
        </authorList>
    </citation>
    <scope>NUCLEOTIDE SEQUENCE [LARGE SCALE GENOMIC DNA]</scope>
    <source>
        <strain evidence="2 3">DSM 5563</strain>
    </source>
</reference>
<feature type="domain" description="YchJ-like middle NTF2-like" evidence="1">
    <location>
        <begin position="31"/>
        <end position="127"/>
    </location>
</feature>
<dbReference type="Pfam" id="PF17775">
    <property type="entry name" value="YchJ_M-like"/>
    <property type="match status" value="1"/>
</dbReference>
<dbReference type="SUPFAM" id="SSF54427">
    <property type="entry name" value="NTF2-like"/>
    <property type="match status" value="1"/>
</dbReference>
<dbReference type="SUPFAM" id="SSF103642">
    <property type="entry name" value="Sec-C motif"/>
    <property type="match status" value="1"/>
</dbReference>
<comment type="caution">
    <text evidence="2">The sequence shown here is derived from an EMBL/GenBank/DDBJ whole genome shotgun (WGS) entry which is preliminary data.</text>
</comment>